<accession>A0A931PX46</accession>
<dbReference type="GO" id="GO:0016020">
    <property type="term" value="C:membrane"/>
    <property type="evidence" value="ECO:0007669"/>
    <property type="project" value="UniProtKB-SubCell"/>
</dbReference>
<evidence type="ECO:0000256" key="3">
    <source>
        <dbReference type="ARBA" id="ARBA00022692"/>
    </source>
</evidence>
<feature type="transmembrane region" description="Helical" evidence="6">
    <location>
        <begin position="78"/>
        <end position="96"/>
    </location>
</feature>
<dbReference type="Gene3D" id="1.10.287.1260">
    <property type="match status" value="1"/>
</dbReference>
<dbReference type="Proteomes" id="UP000727962">
    <property type="component" value="Unassembled WGS sequence"/>
</dbReference>
<evidence type="ECO:0000256" key="2">
    <source>
        <dbReference type="ARBA" id="ARBA00008017"/>
    </source>
</evidence>
<evidence type="ECO:0000313" key="9">
    <source>
        <dbReference type="Proteomes" id="UP000727962"/>
    </source>
</evidence>
<reference evidence="8" key="1">
    <citation type="submission" date="2020-07" db="EMBL/GenBank/DDBJ databases">
        <title>Huge and variable diversity of episymbiotic CPR bacteria and DPANN archaea in groundwater ecosystems.</title>
        <authorList>
            <person name="He C.Y."/>
            <person name="Keren R."/>
            <person name="Whittaker M."/>
            <person name="Farag I.F."/>
            <person name="Doudna J."/>
            <person name="Cate J.H.D."/>
            <person name="Banfield J.F."/>
        </authorList>
    </citation>
    <scope>NUCLEOTIDE SEQUENCE</scope>
    <source>
        <strain evidence="8">NC_groundwater_17_Pr7_B-0.1um_64_12</strain>
    </source>
</reference>
<dbReference type="InterPro" id="IPR023408">
    <property type="entry name" value="MscS_beta-dom_sf"/>
</dbReference>
<proteinExistence type="inferred from homology"/>
<feature type="transmembrane region" description="Helical" evidence="6">
    <location>
        <begin position="182"/>
        <end position="198"/>
    </location>
</feature>
<feature type="domain" description="Mechanosensitive ion channel MscS" evidence="7">
    <location>
        <begin position="200"/>
        <end position="265"/>
    </location>
</feature>
<dbReference type="EMBL" id="JACOSL010000059">
    <property type="protein sequence ID" value="MBI1757336.1"/>
    <property type="molecule type" value="Genomic_DNA"/>
</dbReference>
<comment type="similarity">
    <text evidence="2">Belongs to the MscS (TC 1.A.23) family.</text>
</comment>
<feature type="transmembrane region" description="Helical" evidence="6">
    <location>
        <begin position="116"/>
        <end position="138"/>
    </location>
</feature>
<keyword evidence="4 6" id="KW-1133">Transmembrane helix</keyword>
<feature type="transmembrane region" description="Helical" evidence="6">
    <location>
        <begin position="35"/>
        <end position="57"/>
    </location>
</feature>
<evidence type="ECO:0000259" key="7">
    <source>
        <dbReference type="Pfam" id="PF00924"/>
    </source>
</evidence>
<feature type="transmembrane region" description="Helical" evidence="6">
    <location>
        <begin position="159"/>
        <end position="176"/>
    </location>
</feature>
<name>A0A931PX46_FIMGI</name>
<dbReference type="InterPro" id="IPR011014">
    <property type="entry name" value="MscS_channel_TM-2"/>
</dbReference>
<dbReference type="PANTHER" id="PTHR30566:SF5">
    <property type="entry name" value="MECHANOSENSITIVE ION CHANNEL PROTEIN 1, MITOCHONDRIAL-RELATED"/>
    <property type="match status" value="1"/>
</dbReference>
<evidence type="ECO:0000256" key="5">
    <source>
        <dbReference type="ARBA" id="ARBA00023136"/>
    </source>
</evidence>
<dbReference type="SUPFAM" id="SSF82861">
    <property type="entry name" value="Mechanosensitive channel protein MscS (YggB), transmembrane region"/>
    <property type="match status" value="1"/>
</dbReference>
<dbReference type="InterPro" id="IPR006685">
    <property type="entry name" value="MscS_channel_2nd"/>
</dbReference>
<comment type="subcellular location">
    <subcellularLocation>
        <location evidence="1">Membrane</location>
        <topology evidence="1">Multi-pass membrane protein</topology>
    </subcellularLocation>
</comment>
<evidence type="ECO:0000256" key="1">
    <source>
        <dbReference type="ARBA" id="ARBA00004141"/>
    </source>
</evidence>
<protein>
    <submittedName>
        <fullName evidence="8">Mechanosensitive ion channel</fullName>
    </submittedName>
</protein>
<evidence type="ECO:0000256" key="6">
    <source>
        <dbReference type="SAM" id="Phobius"/>
    </source>
</evidence>
<keyword evidence="3 6" id="KW-0812">Transmembrane</keyword>
<gene>
    <name evidence="8" type="ORF">HYR64_09550</name>
</gene>
<evidence type="ECO:0000313" key="8">
    <source>
        <dbReference type="EMBL" id="MBI1757336.1"/>
    </source>
</evidence>
<keyword evidence="5 6" id="KW-0472">Membrane</keyword>
<dbReference type="PANTHER" id="PTHR30566">
    <property type="entry name" value="YNAI-RELATED MECHANOSENSITIVE ION CHANNEL"/>
    <property type="match status" value="1"/>
</dbReference>
<dbReference type="Gene3D" id="2.30.30.60">
    <property type="match status" value="1"/>
</dbReference>
<organism evidence="8 9">
    <name type="scientific">Fimbriimonas ginsengisoli</name>
    <dbReference type="NCBI Taxonomy" id="1005039"/>
    <lineage>
        <taxon>Bacteria</taxon>
        <taxon>Bacillati</taxon>
        <taxon>Armatimonadota</taxon>
        <taxon>Fimbriimonadia</taxon>
        <taxon>Fimbriimonadales</taxon>
        <taxon>Fimbriimonadaceae</taxon>
        <taxon>Fimbriimonas</taxon>
    </lineage>
</organism>
<comment type="caution">
    <text evidence="8">The sequence shown here is derived from an EMBL/GenBank/DDBJ whole genome shotgun (WGS) entry which is preliminary data.</text>
</comment>
<dbReference type="GO" id="GO:0055085">
    <property type="term" value="P:transmembrane transport"/>
    <property type="evidence" value="ECO:0007669"/>
    <property type="project" value="InterPro"/>
</dbReference>
<sequence>MSRRLAVLVVGAVAPGAMAQGPAMLEEFREIDANGWLRLAVLLLGSMALAWVVRYLIRGAFRLLVRLGHAEADKATTRGLRRSLGLLAACGLWWIVLPELDLPLMATAHLLSAVNVVAWVGSTWFAIAIWDGLCDRLAERASQHDKRAEKLLIPVTRKFVRAILLIAGVLLVVNAFGRDVTGALAGLGIGGLVLALAAKDSVENVFGSLTILFDMPFALGDWVKVNDIEGVVEVINLRSTRIRTFEDSLVTLPNSNLIKASVENFGARRVRRQRLSVRLAFENDPDRIQAFVNGLQTFLGGLELVQDGRSTVQLTEASETSLGVLVQCFFETNDLDEEMRLRGMLMMRIVELAKETGVVFATTHLVASKGTDRSA</sequence>
<dbReference type="SUPFAM" id="SSF50182">
    <property type="entry name" value="Sm-like ribonucleoproteins"/>
    <property type="match status" value="1"/>
</dbReference>
<dbReference type="Pfam" id="PF00924">
    <property type="entry name" value="MS_channel_2nd"/>
    <property type="match status" value="1"/>
</dbReference>
<dbReference type="AlphaFoldDB" id="A0A931PX46"/>
<dbReference type="InterPro" id="IPR010920">
    <property type="entry name" value="LSM_dom_sf"/>
</dbReference>
<evidence type="ECO:0000256" key="4">
    <source>
        <dbReference type="ARBA" id="ARBA00022989"/>
    </source>
</evidence>